<keyword evidence="3" id="KW-1185">Reference proteome</keyword>
<dbReference type="EMBL" id="PGCJ01000029">
    <property type="protein sequence ID" value="PLW55683.1"/>
    <property type="molecule type" value="Genomic_DNA"/>
</dbReference>
<sequence>MLLAAHRLEATGAEAQKPTGARRAAHGGPCRLSALMGRADFKKFTKIGVRARPKAGLGGLLDTRPNYHPE</sequence>
<reference evidence="2 3" key="1">
    <citation type="submission" date="2017-11" db="EMBL/GenBank/DDBJ databases">
        <title>De novo assembly and phasing of dikaryotic genomes from two isolates of Puccinia coronata f. sp. avenae, the causal agent of oat crown rust.</title>
        <authorList>
            <person name="Miller M.E."/>
            <person name="Zhang Y."/>
            <person name="Omidvar V."/>
            <person name="Sperschneider J."/>
            <person name="Schwessinger B."/>
            <person name="Raley C."/>
            <person name="Palmer J.M."/>
            <person name="Garnica D."/>
            <person name="Upadhyaya N."/>
            <person name="Rathjen J."/>
            <person name="Taylor J.M."/>
            <person name="Park R.F."/>
            <person name="Dodds P.N."/>
            <person name="Hirsch C.D."/>
            <person name="Kianian S.F."/>
            <person name="Figueroa M."/>
        </authorList>
    </citation>
    <scope>NUCLEOTIDE SEQUENCE [LARGE SCALE GENOMIC DNA]</scope>
    <source>
        <strain evidence="2">12NC29</strain>
    </source>
</reference>
<gene>
    <name evidence="2" type="ORF">PCANC_04624</name>
</gene>
<organism evidence="2 3">
    <name type="scientific">Puccinia coronata f. sp. avenae</name>
    <dbReference type="NCBI Taxonomy" id="200324"/>
    <lineage>
        <taxon>Eukaryota</taxon>
        <taxon>Fungi</taxon>
        <taxon>Dikarya</taxon>
        <taxon>Basidiomycota</taxon>
        <taxon>Pucciniomycotina</taxon>
        <taxon>Pucciniomycetes</taxon>
        <taxon>Pucciniales</taxon>
        <taxon>Pucciniaceae</taxon>
        <taxon>Puccinia</taxon>
    </lineage>
</organism>
<evidence type="ECO:0000313" key="3">
    <source>
        <dbReference type="Proteomes" id="UP000235388"/>
    </source>
</evidence>
<comment type="caution">
    <text evidence="2">The sequence shown here is derived from an EMBL/GenBank/DDBJ whole genome shotgun (WGS) entry which is preliminary data.</text>
</comment>
<dbReference type="Proteomes" id="UP000235388">
    <property type="component" value="Unassembled WGS sequence"/>
</dbReference>
<evidence type="ECO:0000256" key="1">
    <source>
        <dbReference type="SAM" id="MobiDB-lite"/>
    </source>
</evidence>
<feature type="region of interest" description="Disordered" evidence="1">
    <location>
        <begin position="1"/>
        <end position="26"/>
    </location>
</feature>
<proteinExistence type="predicted"/>
<protein>
    <submittedName>
        <fullName evidence="2">Uncharacterized protein</fullName>
    </submittedName>
</protein>
<dbReference type="AlphaFoldDB" id="A0A2N5W0A5"/>
<name>A0A2N5W0A5_9BASI</name>
<evidence type="ECO:0000313" key="2">
    <source>
        <dbReference type="EMBL" id="PLW55683.1"/>
    </source>
</evidence>
<accession>A0A2N5W0A5</accession>